<dbReference type="AlphaFoldDB" id="A0A5B8VB06"/>
<protein>
    <submittedName>
        <fullName evidence="1">Uncharacterized protein</fullName>
    </submittedName>
</protein>
<dbReference type="OrthoDB" id="686069at2"/>
<accession>A0A5B8VB06</accession>
<evidence type="ECO:0000313" key="1">
    <source>
        <dbReference type="EMBL" id="QEC68634.1"/>
    </source>
</evidence>
<keyword evidence="2" id="KW-1185">Reference proteome</keyword>
<proteinExistence type="predicted"/>
<gene>
    <name evidence="1" type="ORF">FRZ67_15450</name>
</gene>
<organism evidence="1 2">
    <name type="scientific">Panacibacter ginsenosidivorans</name>
    <dbReference type="NCBI Taxonomy" id="1813871"/>
    <lineage>
        <taxon>Bacteria</taxon>
        <taxon>Pseudomonadati</taxon>
        <taxon>Bacteroidota</taxon>
        <taxon>Chitinophagia</taxon>
        <taxon>Chitinophagales</taxon>
        <taxon>Chitinophagaceae</taxon>
        <taxon>Panacibacter</taxon>
    </lineage>
</organism>
<dbReference type="EMBL" id="CP042435">
    <property type="protein sequence ID" value="QEC68634.1"/>
    <property type="molecule type" value="Genomic_DNA"/>
</dbReference>
<name>A0A5B8VB06_9BACT</name>
<dbReference type="Proteomes" id="UP000321533">
    <property type="component" value="Chromosome"/>
</dbReference>
<dbReference type="KEGG" id="pgin:FRZ67_15450"/>
<reference evidence="1 2" key="1">
    <citation type="journal article" date="2016" name="Int. J. Syst. Evol. Microbiol.">
        <title>Panacibacter ginsenosidivorans gen. nov., sp. nov., with ginsenoside converting activity isolated from soil of a ginseng field.</title>
        <authorList>
            <person name="Siddiqi M.Z."/>
            <person name="Muhammad Shafi S."/>
            <person name="Choi K.D."/>
            <person name="Im W.T."/>
        </authorList>
    </citation>
    <scope>NUCLEOTIDE SEQUENCE [LARGE SCALE GENOMIC DNA]</scope>
    <source>
        <strain evidence="1 2">Gsoil1550</strain>
    </source>
</reference>
<evidence type="ECO:0000313" key="2">
    <source>
        <dbReference type="Proteomes" id="UP000321533"/>
    </source>
</evidence>
<dbReference type="RefSeq" id="WP_147190854.1">
    <property type="nucleotide sequence ID" value="NZ_CP042435.1"/>
</dbReference>
<sequence length="147" mass="16211">MKKIKVLIPIIIAAAVAVYAMSGSIKEIITPAKPVEKNISFALYKSSDYSSDVYNNTLATVHITIEKVSSNGRSTVWEKTFDAQTLKQYPSLQEAIAQTVKVPNVFDSKEHLEVSYTLTYNSKGSELQMQNGIMVNGNGTDKVYISI</sequence>